<dbReference type="AlphaFoldDB" id="A0A381Q8J7"/>
<evidence type="ECO:0000313" key="1">
    <source>
        <dbReference type="EMBL" id="SUZ75288.1"/>
    </source>
</evidence>
<gene>
    <name evidence="1" type="ORF">METZ01_LOCUS28142</name>
</gene>
<name>A0A381Q8J7_9ZZZZ</name>
<proteinExistence type="predicted"/>
<dbReference type="EMBL" id="UINC01001239">
    <property type="protein sequence ID" value="SUZ75288.1"/>
    <property type="molecule type" value="Genomic_DNA"/>
</dbReference>
<sequence>MKTIILIGLLLLPGSMAWAGGHNDSLLNESNCEEMKQGIGEAMGIADYLFKEIEKNNAKDQPENERKAAEKELYAAAGFMSQQAANYSIMYDVWCD</sequence>
<accession>A0A381Q8J7</accession>
<protein>
    <submittedName>
        <fullName evidence="1">Uncharacterized protein</fullName>
    </submittedName>
</protein>
<organism evidence="1">
    <name type="scientific">marine metagenome</name>
    <dbReference type="NCBI Taxonomy" id="408172"/>
    <lineage>
        <taxon>unclassified sequences</taxon>
        <taxon>metagenomes</taxon>
        <taxon>ecological metagenomes</taxon>
    </lineage>
</organism>
<reference evidence="1" key="1">
    <citation type="submission" date="2018-05" db="EMBL/GenBank/DDBJ databases">
        <authorList>
            <person name="Lanie J.A."/>
            <person name="Ng W.-L."/>
            <person name="Kazmierczak K.M."/>
            <person name="Andrzejewski T.M."/>
            <person name="Davidsen T.M."/>
            <person name="Wayne K.J."/>
            <person name="Tettelin H."/>
            <person name="Glass J.I."/>
            <person name="Rusch D."/>
            <person name="Podicherti R."/>
            <person name="Tsui H.-C.T."/>
            <person name="Winkler M.E."/>
        </authorList>
    </citation>
    <scope>NUCLEOTIDE SEQUENCE</scope>
</reference>